<name>A0A9J7ATR2_9PROT</name>
<keyword evidence="2 5" id="KW-0690">Ribosome biogenesis</keyword>
<dbReference type="KEGG" id="naci:NUH88_21105"/>
<dbReference type="InterPro" id="IPR006641">
    <property type="entry name" value="YqgF/RNaseH-like_dom"/>
</dbReference>
<dbReference type="AlphaFoldDB" id="A0A9J7ATR2"/>
<dbReference type="SMART" id="SM00732">
    <property type="entry name" value="YqgFc"/>
    <property type="match status" value="1"/>
</dbReference>
<dbReference type="InterPro" id="IPR012337">
    <property type="entry name" value="RNaseH-like_sf"/>
</dbReference>
<keyword evidence="8" id="KW-1185">Reference proteome</keyword>
<dbReference type="InterPro" id="IPR005227">
    <property type="entry name" value="YqgF"/>
</dbReference>
<dbReference type="SUPFAM" id="SSF53098">
    <property type="entry name" value="Ribonuclease H-like"/>
    <property type="match status" value="1"/>
</dbReference>
<dbReference type="EMBL" id="CP102480">
    <property type="protein sequence ID" value="UUX49873.1"/>
    <property type="molecule type" value="Genomic_DNA"/>
</dbReference>
<dbReference type="NCBIfam" id="TIGR00250">
    <property type="entry name" value="RNAse_H_YqgF"/>
    <property type="match status" value="1"/>
</dbReference>
<dbReference type="InterPro" id="IPR037027">
    <property type="entry name" value="YqgF/RNaseH-like_dom_sf"/>
</dbReference>
<proteinExistence type="inferred from homology"/>
<evidence type="ECO:0000256" key="1">
    <source>
        <dbReference type="ARBA" id="ARBA00022490"/>
    </source>
</evidence>
<dbReference type="GO" id="GO:0016788">
    <property type="term" value="F:hydrolase activity, acting on ester bonds"/>
    <property type="evidence" value="ECO:0007669"/>
    <property type="project" value="UniProtKB-UniRule"/>
</dbReference>
<keyword evidence="3 5" id="KW-0540">Nuclease</keyword>
<dbReference type="PANTHER" id="PTHR33317">
    <property type="entry name" value="POLYNUCLEOTIDYL TRANSFERASE, RIBONUCLEASE H-LIKE SUPERFAMILY PROTEIN"/>
    <property type="match status" value="1"/>
</dbReference>
<sequence>MTFCNPADLPSLRRPMSRILGLDLGTKTIGLAVSDPFLSVASPIETIQRRKFTKDAERLAQIVEERNIGAFLIGLPLNMDGTEGPRAQSTRDFARELILRIDLPVAFFDERMSTMAVERAMVDADMTRKKRAERVDQLAAAYILQAALDAMPDAHLG</sequence>
<dbReference type="Pfam" id="PF03652">
    <property type="entry name" value="RuvX"/>
    <property type="match status" value="1"/>
</dbReference>
<dbReference type="PANTHER" id="PTHR33317:SF4">
    <property type="entry name" value="POLYNUCLEOTIDYL TRANSFERASE, RIBONUCLEASE H-LIKE SUPERFAMILY PROTEIN"/>
    <property type="match status" value="1"/>
</dbReference>
<organism evidence="7 8">
    <name type="scientific">Nisaea acidiphila</name>
    <dbReference type="NCBI Taxonomy" id="1862145"/>
    <lineage>
        <taxon>Bacteria</taxon>
        <taxon>Pseudomonadati</taxon>
        <taxon>Pseudomonadota</taxon>
        <taxon>Alphaproteobacteria</taxon>
        <taxon>Rhodospirillales</taxon>
        <taxon>Thalassobaculaceae</taxon>
        <taxon>Nisaea</taxon>
    </lineage>
</organism>
<keyword evidence="4 5" id="KW-0378">Hydrolase</keyword>
<dbReference type="Gene3D" id="3.30.420.140">
    <property type="entry name" value="YqgF/RNase H-like domain"/>
    <property type="match status" value="1"/>
</dbReference>
<protein>
    <recommendedName>
        <fullName evidence="5">Putative pre-16S rRNA nuclease</fullName>
        <ecNumber evidence="5">3.1.-.-</ecNumber>
    </recommendedName>
</protein>
<gene>
    <name evidence="7" type="primary">ruvX</name>
    <name evidence="7" type="ORF">NUH88_21105</name>
</gene>
<dbReference type="GO" id="GO:0000967">
    <property type="term" value="P:rRNA 5'-end processing"/>
    <property type="evidence" value="ECO:0007669"/>
    <property type="project" value="UniProtKB-UniRule"/>
</dbReference>
<evidence type="ECO:0000256" key="3">
    <source>
        <dbReference type="ARBA" id="ARBA00022722"/>
    </source>
</evidence>
<dbReference type="EC" id="3.1.-.-" evidence="5"/>
<evidence type="ECO:0000313" key="8">
    <source>
        <dbReference type="Proteomes" id="UP001060336"/>
    </source>
</evidence>
<evidence type="ECO:0000313" key="7">
    <source>
        <dbReference type="EMBL" id="UUX49873.1"/>
    </source>
</evidence>
<dbReference type="CDD" id="cd16964">
    <property type="entry name" value="YqgF"/>
    <property type="match status" value="1"/>
</dbReference>
<keyword evidence="1 5" id="KW-0963">Cytoplasm</keyword>
<comment type="function">
    <text evidence="5">Could be a nuclease involved in processing of the 5'-end of pre-16S rRNA.</text>
</comment>
<dbReference type="GO" id="GO:0004518">
    <property type="term" value="F:nuclease activity"/>
    <property type="evidence" value="ECO:0007669"/>
    <property type="project" value="UniProtKB-KW"/>
</dbReference>
<dbReference type="Proteomes" id="UP001060336">
    <property type="component" value="Chromosome"/>
</dbReference>
<comment type="subcellular location">
    <subcellularLocation>
        <location evidence="5">Cytoplasm</location>
    </subcellularLocation>
</comment>
<reference evidence="7" key="1">
    <citation type="submission" date="2022-08" db="EMBL/GenBank/DDBJ databases">
        <title>Nisaea acidiphila sp. nov., isolated from a marine algal debris and emended description of the genus Nisaea Urios et al. 2008.</title>
        <authorList>
            <person name="Kwon K."/>
        </authorList>
    </citation>
    <scope>NUCLEOTIDE SEQUENCE</scope>
    <source>
        <strain evidence="7">MEBiC11861</strain>
    </source>
</reference>
<dbReference type="HAMAP" id="MF_00651">
    <property type="entry name" value="Nuclease_YqgF"/>
    <property type="match status" value="1"/>
</dbReference>
<comment type="similarity">
    <text evidence="5">Belongs to the YqgF HJR family.</text>
</comment>
<evidence type="ECO:0000256" key="5">
    <source>
        <dbReference type="HAMAP-Rule" id="MF_00651"/>
    </source>
</evidence>
<evidence type="ECO:0000256" key="4">
    <source>
        <dbReference type="ARBA" id="ARBA00022801"/>
    </source>
</evidence>
<dbReference type="GO" id="GO:0005829">
    <property type="term" value="C:cytosol"/>
    <property type="evidence" value="ECO:0007669"/>
    <property type="project" value="TreeGrafter"/>
</dbReference>
<evidence type="ECO:0000259" key="6">
    <source>
        <dbReference type="SMART" id="SM00732"/>
    </source>
</evidence>
<evidence type="ECO:0000256" key="2">
    <source>
        <dbReference type="ARBA" id="ARBA00022517"/>
    </source>
</evidence>
<accession>A0A9J7ATR2</accession>
<feature type="domain" description="YqgF/RNase H-like" evidence="6">
    <location>
        <begin position="17"/>
        <end position="117"/>
    </location>
</feature>